<organism evidence="1 2">
    <name type="scientific">Trifolium pratense</name>
    <name type="common">Red clover</name>
    <dbReference type="NCBI Taxonomy" id="57577"/>
    <lineage>
        <taxon>Eukaryota</taxon>
        <taxon>Viridiplantae</taxon>
        <taxon>Streptophyta</taxon>
        <taxon>Embryophyta</taxon>
        <taxon>Tracheophyta</taxon>
        <taxon>Spermatophyta</taxon>
        <taxon>Magnoliopsida</taxon>
        <taxon>eudicotyledons</taxon>
        <taxon>Gunneridae</taxon>
        <taxon>Pentapetalae</taxon>
        <taxon>rosids</taxon>
        <taxon>fabids</taxon>
        <taxon>Fabales</taxon>
        <taxon>Fabaceae</taxon>
        <taxon>Papilionoideae</taxon>
        <taxon>50 kb inversion clade</taxon>
        <taxon>NPAAA clade</taxon>
        <taxon>Hologalegina</taxon>
        <taxon>IRL clade</taxon>
        <taxon>Trifolieae</taxon>
        <taxon>Trifolium</taxon>
    </lineage>
</organism>
<dbReference type="Proteomes" id="UP001177021">
    <property type="component" value="Unassembled WGS sequence"/>
</dbReference>
<dbReference type="EMBL" id="CASHSV030000109">
    <property type="protein sequence ID" value="CAJ2648109.1"/>
    <property type="molecule type" value="Genomic_DNA"/>
</dbReference>
<accession>A0ACB0JSN0</accession>
<name>A0ACB0JSN0_TRIPR</name>
<comment type="caution">
    <text evidence="1">The sequence shown here is derived from an EMBL/GenBank/DDBJ whole genome shotgun (WGS) entry which is preliminary data.</text>
</comment>
<evidence type="ECO:0000313" key="1">
    <source>
        <dbReference type="EMBL" id="CAJ2648109.1"/>
    </source>
</evidence>
<reference evidence="1" key="1">
    <citation type="submission" date="2023-10" db="EMBL/GenBank/DDBJ databases">
        <authorList>
            <person name="Rodriguez Cubillos JULIANA M."/>
            <person name="De Vega J."/>
        </authorList>
    </citation>
    <scope>NUCLEOTIDE SEQUENCE</scope>
</reference>
<proteinExistence type="predicted"/>
<evidence type="ECO:0000313" key="2">
    <source>
        <dbReference type="Proteomes" id="UP001177021"/>
    </source>
</evidence>
<gene>
    <name evidence="1" type="ORF">MILVUS5_LOCUS16507</name>
</gene>
<sequence length="2195" mass="250709">MENRVDILEQRMNNMETAVEQIRQSVSELQARPQVTLEQMRQLLQEQPRRHHRQGRPHGDEEGSDDSGVSEESRPRHRYQNGGNGSGFFGGRRRLEIPVFKGEDAYGWLVRIERYFRLNGVRTQDKVDAVILAMEDKALNWFQWWEEQTLLRTWEEFKQAVIRHFQPGLIQNPLGPLLSLRQKGTVMEYREKFEMMVAPLRREDRFMLNSIFINGLKEEIQAELKLHDSHDLDAVMDRALLIEERNEVMLRRGPGWKDRGGTFRFKDLGEISGAKKDVERRSIGTNEKWRGRNLNPAELEERSKKGLCFKCGDKWNREHICKFKHMQLRLCEGSSEEEEIEEVDEEQKVDESEITELKTLKLSLQSKEGFTSNKSFKVWVQIGDRQVLTLIDSGATSNFITTKLVGELGLNVVNTPTYVIEVGNGEKVRNQGVCEGLKFKLQDVEFSQHFFIMDLGGSEMVLGMDWLASLGNIEANFGNLCLKWMKDGQKHLIQGDPTMCNRQASWKAMIKAMSNDGVGFYVHTVAGNSGEGSDAEKLAEWDNIIAEFHDVFNMPSGLPPIRDYDHAIQLKPDAAIPNLRPYRYPFYKKNEIEKIVKDMMQAGIVRHSTSPFSSPVLLVKKKDGGWRFCTDYRALNKDEVEYLGHLISGRGVSADPKKIEDMLKWPVPKDLKGLRGFLGLTGYYRKFVKDYGKKAWPLTQLLKKDGFNWNDEAQKAFECLKQAMTTLPVLAMPDFTKEFVVETDASGKGIGAVLMQAGRPISFMSQTLSDKAQQKSVYERELMAIVIAIQKWRPYLMGRHFQVHTDQKSLKFITEQRTMGEDQQKWVSKLLGFDFEIKYKPGKENNAADALSRQMQYNAITTIQCEAWEGLEAEVQADAKLKAMVQALISDPLSYPGYQLKGGRLFHEGRVVIPKHSPRIAWLLHEFHDTSIGGHSGSLRTYKRISKLVYWEGMRKQIHDYVQACEVCQRNKYQTLSPGGLLQPLPVPTQTWSDISMDFIGGLPMVQGIDTIMVVVDRLTKYAHFLPVKHPYTARDIAELFIREVVRLHGFPSSIVSDRDKVFLSHFWSELFKQAGTRLKYSSAYHPQTDGQTEVVNRCLETYLRCLTGLKPKQWPKWLAWAEYWYNTNYHASLKTTPFEALCGRSPPILVKGDVSLSAVEEVNRLTAERNVMLKEMQEQLLKAQDIMRAQANRHRREVEYTEVDMVYLKIQPYKLKKLAKRFNQKLSPRYYGPYEVIQKIGPVAYKLKLPEDTKVHPVFHASLLKKAVTPNIEPQPLPACMNKDWHLEPGPEEALDTRRNDQGEVEVLIKWEGLPEFENSWELADKMRKEFPGFLLEVKENFEGGDTMVKRRRLNIVRKSGKSQVKTQLIDSSNEVNHIINEECAQFGVDKFTRENLMVASLNHQNYQSQTEQQIPVESQVESHISVGRTSTGLHKYTILRRKRSNAVRKGSKSLAKKKQLVDSSNEVNQNNHSKTEEFAQFEGDTRENLMLVSLNHQNDVPQSEQQIHVGSHVEYRVSCGRMGNDLPKDTMGRQTRLGVRKSGKAQAREQLIHSSNEVNRNNIINENCAHCGGGTRGNLMEASLNNQTDKSQSKQPIQLGSLSEDTKGRHKRSSAVQKAGKAQAEEQLTRRNLMVASFNLQNDQSRSEQVQVGSHVESPISFGRMSKSLTKDTMGRHTRSNAVRKSGTAQAEKEVIGSSNAVNQSYHNINETCAQLGGVSTRSLMVASLNLQNDQSQSEQVQVESHVESPISFGRTSKRLPKDTMERKKRENAIRKRGKSQAEKQLIDSSIEVNQNNHNINDECDQFVGDIRGNPMVTSPNHQSDQSQSEQQIPVESHVETPNSFGRMRKSLTKGQKRVRGYTRMSEVWDLPDGEFICVEVDALGNPIGWEGKKLLNALGCLVRKHQYAPINILSWKDMPELNITKMLQLIESKFHFVPKLTEQTKQILKDNLSAKWRQFKHDLKAKGYDENKTEEEMAANIPDRRVDPSQYRALVHHWCSQEGQKISNINKRNRSKYEDLHCMGTKNLSRFIHETTEANGVHPSRAQIYIQTRTRKDGSIVTDKAANVIGELKKHMVEATSSRTSQTTQDSTNWQNDVYSKVRGPERRGSVRCLGKVPCNALVQRANVENRVHKLENLLGNLVSVLQTRFSADQQINDVLQAIAQEVPNAPSKPNDSFSNDQQTTSDSNWEC</sequence>
<keyword evidence="2" id="KW-1185">Reference proteome</keyword>
<protein>
    <submittedName>
        <fullName evidence="1">Uncharacterized protein</fullName>
    </submittedName>
</protein>